<organism evidence="1 2">
    <name type="scientific">Streptomyces scopuliridis</name>
    <dbReference type="NCBI Taxonomy" id="452529"/>
    <lineage>
        <taxon>Bacteria</taxon>
        <taxon>Bacillati</taxon>
        <taxon>Actinomycetota</taxon>
        <taxon>Actinomycetes</taxon>
        <taxon>Kitasatosporales</taxon>
        <taxon>Streptomycetaceae</taxon>
        <taxon>Streptomyces</taxon>
    </lineage>
</organism>
<proteinExistence type="predicted"/>
<accession>A0ACD4ZRD6</accession>
<evidence type="ECO:0000313" key="2">
    <source>
        <dbReference type="Proteomes" id="UP001348369"/>
    </source>
</evidence>
<keyword evidence="2" id="KW-1185">Reference proteome</keyword>
<sequence length="220" mass="22796">MTRTLRSSLLLVLLPLALATAACGSEKAEPGASGDGSATRTGGSVDRAELEARARYMQSAIELIQVIEADGFEVAPQSVGVVGGDGFGSVYVSARDGARIRLTVDRSTLNAANCPDIPVEEASGPVQCERDGDAWYRTSGSAHEYARAEDGHVVRVGADRATVDRDTLRRAAASARPADDRELDALLPEQTAPTAPVERGDLPPVGDGAPDNSVPEGASG</sequence>
<evidence type="ECO:0000313" key="1">
    <source>
        <dbReference type="EMBL" id="WSC00760.1"/>
    </source>
</evidence>
<name>A0ACD4ZRD6_9ACTN</name>
<reference evidence="1" key="1">
    <citation type="submission" date="2022-10" db="EMBL/GenBank/DDBJ databases">
        <title>The complete genomes of actinobacterial strains from the NBC collection.</title>
        <authorList>
            <person name="Joergensen T.S."/>
            <person name="Alvarez Arevalo M."/>
            <person name="Sterndorff E.B."/>
            <person name="Faurdal D."/>
            <person name="Vuksanovic O."/>
            <person name="Mourched A.-S."/>
            <person name="Charusanti P."/>
            <person name="Shaw S."/>
            <person name="Blin K."/>
            <person name="Weber T."/>
        </authorList>
    </citation>
    <scope>NUCLEOTIDE SEQUENCE</scope>
    <source>
        <strain evidence="1">NBC 01771</strain>
    </source>
</reference>
<dbReference type="EMBL" id="CP109109">
    <property type="protein sequence ID" value="WSC00760.1"/>
    <property type="molecule type" value="Genomic_DNA"/>
</dbReference>
<protein>
    <submittedName>
        <fullName evidence="1">Uncharacterized protein</fullName>
    </submittedName>
</protein>
<dbReference type="Proteomes" id="UP001348369">
    <property type="component" value="Chromosome"/>
</dbReference>
<gene>
    <name evidence="1" type="ORF">OG835_29630</name>
</gene>